<sequence length="241" mass="24901">MPANPSLNEMRQALALVASHANDNGIPLEHMQRELTRHMGKGMKKMAMGGPVTPAPVAPAPAAPQAPADNNQVDMQAVGINEAPGMPVKEAMMPAKPTDTNAMPTGGVDFQPQQPGMQLAPAPVPPQGPADQGQAPQGQQPQGQPPIQLQPGQAGANPAGATPPGPQSNILSMTPQGQAMSAMQATPAVPPPARMAKGGKVKKAIPVKGKALIKEKVTVAPTGDAMMYELTRAQRFTKKVK</sequence>
<dbReference type="EMBL" id="LR796190">
    <property type="protein sequence ID" value="CAB4124796.1"/>
    <property type="molecule type" value="Genomic_DNA"/>
</dbReference>
<accession>A0A6J5KNL6</accession>
<proteinExistence type="predicted"/>
<dbReference type="EMBL" id="LR798280">
    <property type="protein sequence ID" value="CAB5219795.1"/>
    <property type="molecule type" value="Genomic_DNA"/>
</dbReference>
<name>A0A6J5KNL6_9CAUD</name>
<evidence type="ECO:0000313" key="3">
    <source>
        <dbReference type="EMBL" id="CAB4124796.1"/>
    </source>
</evidence>
<feature type="compositionally biased region" description="Polar residues" evidence="1">
    <location>
        <begin position="168"/>
        <end position="184"/>
    </location>
</feature>
<organism evidence="2">
    <name type="scientific">uncultured Caudovirales phage</name>
    <dbReference type="NCBI Taxonomy" id="2100421"/>
    <lineage>
        <taxon>Viruses</taxon>
        <taxon>Duplodnaviria</taxon>
        <taxon>Heunggongvirae</taxon>
        <taxon>Uroviricota</taxon>
        <taxon>Caudoviricetes</taxon>
        <taxon>Peduoviridae</taxon>
        <taxon>Maltschvirus</taxon>
        <taxon>Maltschvirus maltsch</taxon>
    </lineage>
</organism>
<feature type="region of interest" description="Disordered" evidence="1">
    <location>
        <begin position="97"/>
        <end position="201"/>
    </location>
</feature>
<evidence type="ECO:0000256" key="1">
    <source>
        <dbReference type="SAM" id="MobiDB-lite"/>
    </source>
</evidence>
<evidence type="ECO:0000313" key="2">
    <source>
        <dbReference type="EMBL" id="CAB4122813.1"/>
    </source>
</evidence>
<reference evidence="2" key="1">
    <citation type="submission" date="2020-04" db="EMBL/GenBank/DDBJ databases">
        <authorList>
            <person name="Chiriac C."/>
            <person name="Salcher M."/>
            <person name="Ghai R."/>
            <person name="Kavagutti S V."/>
        </authorList>
    </citation>
    <scope>NUCLEOTIDE SEQUENCE</scope>
</reference>
<protein>
    <submittedName>
        <fullName evidence="2">Uncharacterized protein</fullName>
    </submittedName>
</protein>
<evidence type="ECO:0000313" key="4">
    <source>
        <dbReference type="EMBL" id="CAB5219795.1"/>
    </source>
</evidence>
<gene>
    <name evidence="4" type="ORF">UFOVP234_2</name>
    <name evidence="2" type="ORF">UFOVP35_69</name>
    <name evidence="3" type="ORF">UFOVP52_54</name>
</gene>
<feature type="compositionally biased region" description="Low complexity" evidence="1">
    <location>
        <begin position="129"/>
        <end position="160"/>
    </location>
</feature>
<dbReference type="EMBL" id="LR796166">
    <property type="protein sequence ID" value="CAB4122813.1"/>
    <property type="molecule type" value="Genomic_DNA"/>
</dbReference>